<protein>
    <recommendedName>
        <fullName evidence="3">DDE-1 domain-containing protein</fullName>
    </recommendedName>
</protein>
<dbReference type="AlphaFoldDB" id="A0A401NT52"/>
<dbReference type="OMA" id="NAWHRFW"/>
<organism evidence="1 2">
    <name type="scientific">Scyliorhinus torazame</name>
    <name type="common">Cloudy catshark</name>
    <name type="synonym">Catulus torazame</name>
    <dbReference type="NCBI Taxonomy" id="75743"/>
    <lineage>
        <taxon>Eukaryota</taxon>
        <taxon>Metazoa</taxon>
        <taxon>Chordata</taxon>
        <taxon>Craniata</taxon>
        <taxon>Vertebrata</taxon>
        <taxon>Chondrichthyes</taxon>
        <taxon>Elasmobranchii</taxon>
        <taxon>Galeomorphii</taxon>
        <taxon>Galeoidea</taxon>
        <taxon>Carcharhiniformes</taxon>
        <taxon>Scyliorhinidae</taxon>
        <taxon>Scyliorhinus</taxon>
    </lineage>
</organism>
<name>A0A401NT52_SCYTO</name>
<dbReference type="STRING" id="75743.A0A401NT52"/>
<dbReference type="EMBL" id="BFAA01002718">
    <property type="protein sequence ID" value="GCB64055.1"/>
    <property type="molecule type" value="Genomic_DNA"/>
</dbReference>
<proteinExistence type="predicted"/>
<gene>
    <name evidence="1" type="ORF">scyTo_0007476</name>
</gene>
<comment type="caution">
    <text evidence="1">The sequence shown here is derived from an EMBL/GenBank/DDBJ whole genome shotgun (WGS) entry which is preliminary data.</text>
</comment>
<reference evidence="1 2" key="1">
    <citation type="journal article" date="2018" name="Nat. Ecol. Evol.">
        <title>Shark genomes provide insights into elasmobranch evolution and the origin of vertebrates.</title>
        <authorList>
            <person name="Hara Y"/>
            <person name="Yamaguchi K"/>
            <person name="Onimaru K"/>
            <person name="Kadota M"/>
            <person name="Koyanagi M"/>
            <person name="Keeley SD"/>
            <person name="Tatsumi K"/>
            <person name="Tanaka K"/>
            <person name="Motone F"/>
            <person name="Kageyama Y"/>
            <person name="Nozu R"/>
            <person name="Adachi N"/>
            <person name="Nishimura O"/>
            <person name="Nakagawa R"/>
            <person name="Tanegashima C"/>
            <person name="Kiyatake I"/>
            <person name="Matsumoto R"/>
            <person name="Murakumo K"/>
            <person name="Nishida K"/>
            <person name="Terakita A"/>
            <person name="Kuratani S"/>
            <person name="Sato K"/>
            <person name="Hyodo S Kuraku.S."/>
        </authorList>
    </citation>
    <scope>NUCLEOTIDE SEQUENCE [LARGE SCALE GENOMIC DNA]</scope>
</reference>
<keyword evidence="2" id="KW-1185">Reference proteome</keyword>
<evidence type="ECO:0000313" key="1">
    <source>
        <dbReference type="EMBL" id="GCB64055.1"/>
    </source>
</evidence>
<evidence type="ECO:0008006" key="3">
    <source>
        <dbReference type="Google" id="ProtNLM"/>
    </source>
</evidence>
<dbReference type="Proteomes" id="UP000288216">
    <property type="component" value="Unassembled WGS sequence"/>
</dbReference>
<evidence type="ECO:0000313" key="2">
    <source>
        <dbReference type="Proteomes" id="UP000288216"/>
    </source>
</evidence>
<accession>A0A401NT52</accession>
<dbReference type="OrthoDB" id="125347at2759"/>
<sequence>MKSKYKDCFLNSMLAAVNRGMGVEGFQKEFNVKDAIYAAVKTWNTVDKDILAYAWHNLWLTSMFNDDDEQSNEFQGLCVTSEEKMKSDLLTYAKGISSDVINKLEEMDIEEVLNIDNEAP</sequence>